<name>A0A800MXL9_CYTFI</name>
<organism evidence="1 2">
    <name type="scientific">Cytobacillus firmus</name>
    <name type="common">Bacillus firmus</name>
    <dbReference type="NCBI Taxonomy" id="1399"/>
    <lineage>
        <taxon>Bacteria</taxon>
        <taxon>Bacillati</taxon>
        <taxon>Bacillota</taxon>
        <taxon>Bacilli</taxon>
        <taxon>Bacillales</taxon>
        <taxon>Bacillaceae</taxon>
        <taxon>Cytobacillus</taxon>
    </lineage>
</organism>
<dbReference type="AlphaFoldDB" id="A0A800MXL9"/>
<protein>
    <submittedName>
        <fullName evidence="1">Uncharacterized protein</fullName>
    </submittedName>
</protein>
<accession>A0A800MXL9</accession>
<comment type="caution">
    <text evidence="1">The sequence shown here is derived from an EMBL/GenBank/DDBJ whole genome shotgun (WGS) entry which is preliminary data.</text>
</comment>
<gene>
    <name evidence="1" type="ORF">KIS1582_1955</name>
</gene>
<sequence length="41" mass="4706">MYAPGFLLAKKNKLEGFEQINKKNRSRLNGQKKTKLKISAL</sequence>
<reference evidence="1 2" key="1">
    <citation type="journal article" date="2020" name="G3 (Bethesda)">
        <title>Whole Genome Sequencing and Comparative Genomics of Two Nematicidal Bacillus Strains Reveals a Wide Range of Possible Virulence Factors.</title>
        <authorList>
            <person name="Susic N."/>
            <person name="Janezic S."/>
            <person name="Rupnik M."/>
            <person name="Geric Stare B."/>
        </authorList>
    </citation>
    <scope>NUCLEOTIDE SEQUENCE [LARGE SCALE GENOMIC DNA]</scope>
    <source>
        <strain evidence="1 2">I-1582</strain>
    </source>
</reference>
<dbReference type="Proteomes" id="UP000465778">
    <property type="component" value="Unassembled WGS sequence"/>
</dbReference>
<dbReference type="EMBL" id="VDEM01000017">
    <property type="protein sequence ID" value="KAF0824276.1"/>
    <property type="molecule type" value="Genomic_DNA"/>
</dbReference>
<proteinExistence type="predicted"/>
<evidence type="ECO:0000313" key="2">
    <source>
        <dbReference type="Proteomes" id="UP000465778"/>
    </source>
</evidence>
<evidence type="ECO:0000313" key="1">
    <source>
        <dbReference type="EMBL" id="KAF0824276.1"/>
    </source>
</evidence>